<dbReference type="InterPro" id="IPR007922">
    <property type="entry name" value="DciA-like"/>
</dbReference>
<evidence type="ECO:0008006" key="3">
    <source>
        <dbReference type="Google" id="ProtNLM"/>
    </source>
</evidence>
<dbReference type="AlphaFoldDB" id="A0A2M7REW1"/>
<organism evidence="1 2">
    <name type="scientific">Candidatus Komeilibacteria bacterium CG_4_10_14_0_8_um_filter_37_78</name>
    <dbReference type="NCBI Taxonomy" id="1974471"/>
    <lineage>
        <taxon>Bacteria</taxon>
        <taxon>Candidatus Komeiliibacteriota</taxon>
    </lineage>
</organism>
<reference evidence="2" key="1">
    <citation type="submission" date="2017-09" db="EMBL/GenBank/DDBJ databases">
        <title>Depth-based differentiation of microbial function through sediment-hosted aquifers and enrichment of novel symbionts in the deep terrestrial subsurface.</title>
        <authorList>
            <person name="Probst A.J."/>
            <person name="Ladd B."/>
            <person name="Jarett J.K."/>
            <person name="Geller-Mcgrath D.E."/>
            <person name="Sieber C.M.K."/>
            <person name="Emerson J.B."/>
            <person name="Anantharaman K."/>
            <person name="Thomas B.C."/>
            <person name="Malmstrom R."/>
            <person name="Stieglmeier M."/>
            <person name="Klingl A."/>
            <person name="Woyke T."/>
            <person name="Ryan C.M."/>
            <person name="Banfield J.F."/>
        </authorList>
    </citation>
    <scope>NUCLEOTIDE SEQUENCE [LARGE SCALE GENOMIC DNA]</scope>
</reference>
<gene>
    <name evidence="1" type="ORF">COY67_00650</name>
</gene>
<comment type="caution">
    <text evidence="1">The sequence shown here is derived from an EMBL/GenBank/DDBJ whole genome shotgun (WGS) entry which is preliminary data.</text>
</comment>
<dbReference type="Proteomes" id="UP000228689">
    <property type="component" value="Unassembled WGS sequence"/>
</dbReference>
<sequence length="102" mass="11615">MLMKDFDTLGAIIGRGNMKRGLGLQVEAAMVLEYCKELLVKEWPEEIAQQIRPVSVSNKILKLASKNSQLLAEMRFKETDLIEAINLKFGVEHINKIQFILI</sequence>
<accession>A0A2M7REW1</accession>
<evidence type="ECO:0000313" key="2">
    <source>
        <dbReference type="Proteomes" id="UP000228689"/>
    </source>
</evidence>
<dbReference type="Pfam" id="PF05258">
    <property type="entry name" value="DciA"/>
    <property type="match status" value="1"/>
</dbReference>
<dbReference type="EMBL" id="PFMC01000015">
    <property type="protein sequence ID" value="PIY95300.1"/>
    <property type="molecule type" value="Genomic_DNA"/>
</dbReference>
<evidence type="ECO:0000313" key="1">
    <source>
        <dbReference type="EMBL" id="PIY95300.1"/>
    </source>
</evidence>
<protein>
    <recommendedName>
        <fullName evidence="3">DUF721 domain-containing protein</fullName>
    </recommendedName>
</protein>
<proteinExistence type="predicted"/>
<name>A0A2M7REW1_9BACT</name>